<dbReference type="GO" id="GO:0046917">
    <property type="term" value="F:triphosphoribosyl-dephospho-CoA synthase activity"/>
    <property type="evidence" value="ECO:0007669"/>
    <property type="project" value="InterPro"/>
</dbReference>
<dbReference type="InterPro" id="IPR002736">
    <property type="entry name" value="CitG"/>
</dbReference>
<dbReference type="PANTHER" id="PTHR42280:SF1">
    <property type="entry name" value="CITG FAMILY PROTEIN"/>
    <property type="match status" value="1"/>
</dbReference>
<dbReference type="GO" id="GO:0005524">
    <property type="term" value="F:ATP binding"/>
    <property type="evidence" value="ECO:0007669"/>
    <property type="project" value="InterPro"/>
</dbReference>
<sequence length="282" mass="28963">MATVRSAESVAGAAQLACVLEASAEKPGNITPTHDFHDTTYEDMLRSAIAVGPELGRAGQRGVGETVLAAVEASRRVAPSNTNLGIALLLAPLAKGALDGDPLRERLDAALGALDIADARAAYTAIRLAGAGGLSERVEHDVRSEPDIGLREAMAAAAERDSIASEYVTGYALTFDTGLPALAAALGDGLAVRDAIVELHLRLLDRAPDSLIARKRGADAAARVSTGARDVLAAGGVRTPAGRRAVQAFDGSLRAQGNALNPGTSADLVTSTLFVALIERML</sequence>
<reference evidence="1" key="1">
    <citation type="submission" date="2022-10" db="EMBL/GenBank/DDBJ databases">
        <title>The WGS of Solirubrobacter ginsenosidimutans DSM 21036.</title>
        <authorList>
            <person name="Jiang Z."/>
        </authorList>
    </citation>
    <scope>NUCLEOTIDE SEQUENCE</scope>
    <source>
        <strain evidence="1">DSM 21036</strain>
    </source>
</reference>
<proteinExistence type="predicted"/>
<dbReference type="EMBL" id="JAPDOD010000004">
    <property type="protein sequence ID" value="MDA0159960.1"/>
    <property type="molecule type" value="Genomic_DNA"/>
</dbReference>
<accession>A0A9X3RYQ9</accession>
<organism evidence="1 2">
    <name type="scientific">Solirubrobacter ginsenosidimutans</name>
    <dbReference type="NCBI Taxonomy" id="490573"/>
    <lineage>
        <taxon>Bacteria</taxon>
        <taxon>Bacillati</taxon>
        <taxon>Actinomycetota</taxon>
        <taxon>Thermoleophilia</taxon>
        <taxon>Solirubrobacterales</taxon>
        <taxon>Solirubrobacteraceae</taxon>
        <taxon>Solirubrobacter</taxon>
    </lineage>
</organism>
<dbReference type="RefSeq" id="WP_270038730.1">
    <property type="nucleotide sequence ID" value="NZ_JAPDOD010000004.1"/>
</dbReference>
<keyword evidence="2" id="KW-1185">Reference proteome</keyword>
<dbReference type="Pfam" id="PF01874">
    <property type="entry name" value="CitG"/>
    <property type="match status" value="1"/>
</dbReference>
<comment type="caution">
    <text evidence="1">The sequence shown here is derived from an EMBL/GenBank/DDBJ whole genome shotgun (WGS) entry which is preliminary data.</text>
</comment>
<gene>
    <name evidence="1" type="ORF">OM076_06790</name>
</gene>
<evidence type="ECO:0000313" key="2">
    <source>
        <dbReference type="Proteomes" id="UP001149140"/>
    </source>
</evidence>
<protein>
    <submittedName>
        <fullName evidence="1">Triphosphoribosyl-dephospho-CoA synthase</fullName>
    </submittedName>
</protein>
<name>A0A9X3RYQ9_9ACTN</name>
<dbReference type="PANTHER" id="PTHR42280">
    <property type="entry name" value="CITG FAMILY PROTEIN"/>
    <property type="match status" value="1"/>
</dbReference>
<dbReference type="Gene3D" id="1.10.4200.10">
    <property type="entry name" value="Triphosphoribosyl-dephospho-CoA protein"/>
    <property type="match status" value="1"/>
</dbReference>
<dbReference type="AlphaFoldDB" id="A0A9X3RYQ9"/>
<evidence type="ECO:0000313" key="1">
    <source>
        <dbReference type="EMBL" id="MDA0159960.1"/>
    </source>
</evidence>
<dbReference type="Proteomes" id="UP001149140">
    <property type="component" value="Unassembled WGS sequence"/>
</dbReference>